<keyword evidence="7 9" id="KW-0472">Membrane</keyword>
<dbReference type="FunFam" id="3.40.50.300:FF:001572">
    <property type="entry name" value="ESX-1 secretion system protein eccCa1"/>
    <property type="match status" value="1"/>
</dbReference>
<keyword evidence="6 9" id="KW-1133">Transmembrane helix</keyword>
<evidence type="ECO:0000256" key="7">
    <source>
        <dbReference type="ARBA" id="ARBA00023136"/>
    </source>
</evidence>
<evidence type="ECO:0000256" key="6">
    <source>
        <dbReference type="ARBA" id="ARBA00022989"/>
    </source>
</evidence>
<protein>
    <submittedName>
        <fullName evidence="11">ESX-1 secretion system protein EccCa1</fullName>
    </submittedName>
</protein>
<sequence length="742" mass="80270">MTTRKFTPIIKRGPRLTPGEINVTPPEDLGIDIPPSGMQKALPWVLGGCMLGMIAIMIFSGVRQLSPYMLMMPLMMVMAAVGLVASGGSGGKKVPEINADRKEYLRYLAGLRTRVTSSAAAQVTFFNYHAPHPDDLLSIIGTHRQWSRTANADFYAATRIGIGSEPAVDRLLKPAVGGDLAGPAGAPQPHLEPVSHMWVTKFLRTHGLIHDCPKLVQLRTFPTIAVGGDADGAAGLLRAMICHLAVFHPPDLLQIRVLTDNPEEPDWAWLKWLPHVQHQSDADAAGPTRMVFTRPDGLSDLAARGPHTADATPSGPHVVVVDLTGGRAGFPADGRSGVTVLTLGNHRSSYRIRVDVDGTADDRLPNQTFRLVASQVDRMTPGQAERVARKLAGWSITGTIIDKSTRVQKKVATEWHEIVGAQSVEEVTPARWRMFTDTDRDRLRIPFGHELKTGGIMHLDIKEGAEFGAGPHGMLIGTTGSGKSEFLRTLILSLAATHHPDQVNLLLTDFKGGSTFLGMEKLPHTAAVVTNMEEEAELVSRMGEVLTGELDRRQSILRQAGMQVGAAGALSGVAEYEKHRERGADLPPLPTLFVVVDEFAELLQNHPDFIGLFDRICRVGRSLRVHLLLATQSLNTGGTRIDKLEPNLTYRIALRTTSSAESKAVIGTPEAQYISNKESGVGFLRVGMEDPVKFQTVYTGNPYVPATATSGDGDAAPRAVDNSIRIHRFTAAPILDATVAAQ</sequence>
<keyword evidence="4 8" id="KW-0547">Nucleotide-binding</keyword>
<dbReference type="Proteomes" id="UP000430146">
    <property type="component" value="Unassembled WGS sequence"/>
</dbReference>
<dbReference type="PANTHER" id="PTHR22683">
    <property type="entry name" value="SPORULATION PROTEIN RELATED"/>
    <property type="match status" value="1"/>
</dbReference>
<dbReference type="InterPro" id="IPR027417">
    <property type="entry name" value="P-loop_NTPase"/>
</dbReference>
<feature type="domain" description="FtsK" evidence="10">
    <location>
        <begin position="454"/>
        <end position="663"/>
    </location>
</feature>
<dbReference type="GO" id="GO:0005524">
    <property type="term" value="F:ATP binding"/>
    <property type="evidence" value="ECO:0007669"/>
    <property type="project" value="UniProtKB-UniRule"/>
</dbReference>
<dbReference type="GO" id="GO:0005886">
    <property type="term" value="C:plasma membrane"/>
    <property type="evidence" value="ECO:0007669"/>
    <property type="project" value="UniProtKB-SubCell"/>
</dbReference>
<reference evidence="11 12" key="1">
    <citation type="submission" date="2019-11" db="EMBL/GenBank/DDBJ databases">
        <authorList>
            <person name="Holert J."/>
        </authorList>
    </citation>
    <scope>NUCLEOTIDE SEQUENCE [LARGE SCALE GENOMIC DNA]</scope>
    <source>
        <strain evidence="11">BC8_1</strain>
    </source>
</reference>
<keyword evidence="12" id="KW-1185">Reference proteome</keyword>
<evidence type="ECO:0000313" key="11">
    <source>
        <dbReference type="EMBL" id="CAA0124386.1"/>
    </source>
</evidence>
<dbReference type="RefSeq" id="WP_159231617.1">
    <property type="nucleotide sequence ID" value="NZ_CACSIP010000023.1"/>
</dbReference>
<evidence type="ECO:0000256" key="8">
    <source>
        <dbReference type="PROSITE-ProRule" id="PRU00289"/>
    </source>
</evidence>
<evidence type="ECO:0000256" key="3">
    <source>
        <dbReference type="ARBA" id="ARBA00022692"/>
    </source>
</evidence>
<dbReference type="PANTHER" id="PTHR22683:SF1">
    <property type="entry name" value="TYPE VII SECRETION SYSTEM PROTEIN ESSC"/>
    <property type="match status" value="1"/>
</dbReference>
<comment type="subcellular location">
    <subcellularLocation>
        <location evidence="1">Cell membrane</location>
        <topology evidence="1">Multi-pass membrane protein</topology>
    </subcellularLocation>
</comment>
<evidence type="ECO:0000256" key="5">
    <source>
        <dbReference type="ARBA" id="ARBA00022840"/>
    </source>
</evidence>
<evidence type="ECO:0000313" key="12">
    <source>
        <dbReference type="Proteomes" id="UP000430146"/>
    </source>
</evidence>
<organism evidence="11 12">
    <name type="scientific">Mycolicibacterium vanbaalenii</name>
    <name type="common">Mycobacterium vanbaalenii</name>
    <dbReference type="NCBI Taxonomy" id="110539"/>
    <lineage>
        <taxon>Bacteria</taxon>
        <taxon>Bacillati</taxon>
        <taxon>Actinomycetota</taxon>
        <taxon>Actinomycetes</taxon>
        <taxon>Mycobacteriales</taxon>
        <taxon>Mycobacteriaceae</taxon>
        <taxon>Mycolicibacterium</taxon>
    </lineage>
</organism>
<feature type="binding site" evidence="8">
    <location>
        <begin position="477"/>
        <end position="484"/>
    </location>
    <ligand>
        <name>ATP</name>
        <dbReference type="ChEBI" id="CHEBI:30616"/>
    </ligand>
</feature>
<dbReference type="Gene3D" id="3.40.50.300">
    <property type="entry name" value="P-loop containing nucleotide triphosphate hydrolases"/>
    <property type="match status" value="2"/>
</dbReference>
<feature type="transmembrane region" description="Helical" evidence="9">
    <location>
        <begin position="41"/>
        <end position="62"/>
    </location>
</feature>
<dbReference type="EMBL" id="CACSIP010000023">
    <property type="protein sequence ID" value="CAA0124386.1"/>
    <property type="molecule type" value="Genomic_DNA"/>
</dbReference>
<keyword evidence="2" id="KW-1003">Cell membrane</keyword>
<dbReference type="NCBIfam" id="TIGR03924">
    <property type="entry name" value="T7SS_EccC_a"/>
    <property type="match status" value="1"/>
</dbReference>
<evidence type="ECO:0000259" key="10">
    <source>
        <dbReference type="PROSITE" id="PS50901"/>
    </source>
</evidence>
<keyword evidence="5 8" id="KW-0067">ATP-binding</keyword>
<dbReference type="InterPro" id="IPR002543">
    <property type="entry name" value="FtsK_dom"/>
</dbReference>
<dbReference type="AlphaFoldDB" id="A0A5S9QYB6"/>
<dbReference type="InterPro" id="IPR050206">
    <property type="entry name" value="FtsK/SpoIIIE/SftA"/>
</dbReference>
<dbReference type="CDD" id="cd01127">
    <property type="entry name" value="TrwB_TraG_TraD_VirD4"/>
    <property type="match status" value="1"/>
</dbReference>
<evidence type="ECO:0000256" key="9">
    <source>
        <dbReference type="SAM" id="Phobius"/>
    </source>
</evidence>
<evidence type="ECO:0000256" key="4">
    <source>
        <dbReference type="ARBA" id="ARBA00022741"/>
    </source>
</evidence>
<dbReference type="OrthoDB" id="9807790at2"/>
<evidence type="ECO:0000256" key="2">
    <source>
        <dbReference type="ARBA" id="ARBA00022475"/>
    </source>
</evidence>
<name>A0A5S9QYB6_MYCVN</name>
<dbReference type="GO" id="GO:0003677">
    <property type="term" value="F:DNA binding"/>
    <property type="evidence" value="ECO:0007669"/>
    <property type="project" value="InterPro"/>
</dbReference>
<dbReference type="PROSITE" id="PS50901">
    <property type="entry name" value="FTSK"/>
    <property type="match status" value="1"/>
</dbReference>
<evidence type="ECO:0000256" key="1">
    <source>
        <dbReference type="ARBA" id="ARBA00004651"/>
    </source>
</evidence>
<proteinExistence type="predicted"/>
<dbReference type="SUPFAM" id="SSF52540">
    <property type="entry name" value="P-loop containing nucleoside triphosphate hydrolases"/>
    <property type="match status" value="1"/>
</dbReference>
<keyword evidence="3 9" id="KW-0812">Transmembrane</keyword>
<accession>A0A5S9QYB6</accession>
<dbReference type="InterPro" id="IPR023836">
    <property type="entry name" value="EccCa-like_Actinobacteria"/>
</dbReference>
<gene>
    <name evidence="11" type="primary">eccCa1</name>
    <name evidence="11" type="ORF">AELLOGFF_00970</name>
</gene>
<dbReference type="Pfam" id="PF01580">
    <property type="entry name" value="FtsK_SpoIIIE"/>
    <property type="match status" value="1"/>
</dbReference>